<dbReference type="WBParaSite" id="GPUH_0000395001-mRNA-1">
    <property type="protein sequence ID" value="GPUH_0000395001-mRNA-1"/>
    <property type="gene ID" value="GPUH_0000395001"/>
</dbReference>
<dbReference type="AlphaFoldDB" id="A0A183D5F2"/>
<dbReference type="PANTHER" id="PTHR21027">
    <property type="entry name" value="TRNA-SPLICING ENDONUCLEASE SUBUNIT SEN54"/>
    <property type="match status" value="1"/>
</dbReference>
<keyword evidence="2" id="KW-1185">Reference proteome</keyword>
<evidence type="ECO:0000313" key="2">
    <source>
        <dbReference type="Proteomes" id="UP000271098"/>
    </source>
</evidence>
<evidence type="ECO:0000313" key="3">
    <source>
        <dbReference type="WBParaSite" id="GPUH_0000395001-mRNA-1"/>
    </source>
</evidence>
<accession>A0A183D5F2</accession>
<dbReference type="GO" id="GO:0000379">
    <property type="term" value="P:tRNA-type intron splice site recognition and cleavage"/>
    <property type="evidence" value="ECO:0007669"/>
    <property type="project" value="TreeGrafter"/>
</dbReference>
<organism evidence="3">
    <name type="scientific">Gongylonema pulchrum</name>
    <dbReference type="NCBI Taxonomy" id="637853"/>
    <lineage>
        <taxon>Eukaryota</taxon>
        <taxon>Metazoa</taxon>
        <taxon>Ecdysozoa</taxon>
        <taxon>Nematoda</taxon>
        <taxon>Chromadorea</taxon>
        <taxon>Rhabditida</taxon>
        <taxon>Spirurina</taxon>
        <taxon>Spiruromorpha</taxon>
        <taxon>Spiruroidea</taxon>
        <taxon>Gongylonematidae</taxon>
        <taxon>Gongylonema</taxon>
    </lineage>
</organism>
<dbReference type="EMBL" id="UYRT01007087">
    <property type="protein sequence ID" value="VDK41595.1"/>
    <property type="molecule type" value="Genomic_DNA"/>
</dbReference>
<proteinExistence type="predicted"/>
<dbReference type="OrthoDB" id="408683at2759"/>
<dbReference type="Proteomes" id="UP000271098">
    <property type="component" value="Unassembled WGS sequence"/>
</dbReference>
<sequence>MESMTGCEIRRHFEYLSTGGRNVKKLTIINYDANRGTFKAIQTRNAREATMGIHRSDGHYFFVEEAVWMVEAGLASVLHRGRQLSVQQCYGLLEKFCITPARYFVYSYLKRAGYVILPHNSLETSASINSRSSGSGEESVNSREPHFPSALLDQFPSLKGSNLTITCLHKHPKVMEVFQVSEKLSEITGKSFKLDENEEIRNDPREILRPRYWPKFDKFARRVTSWSDYRSERARILRRDSPEKHHPETAKLPLDYDVYAADGSFCRSRAPSPIYRLLVVGDVNAPFPSVASLHWLSSQITKGKLLIAVTYHTSIIFYNIDHQVVSV</sequence>
<dbReference type="InterPro" id="IPR024337">
    <property type="entry name" value="tRNA_splic_suSen54"/>
</dbReference>
<gene>
    <name evidence="1" type="ORF">GPUH_LOCUS3942</name>
</gene>
<reference evidence="1 2" key="2">
    <citation type="submission" date="2018-11" db="EMBL/GenBank/DDBJ databases">
        <authorList>
            <consortium name="Pathogen Informatics"/>
        </authorList>
    </citation>
    <scope>NUCLEOTIDE SEQUENCE [LARGE SCALE GENOMIC DNA]</scope>
</reference>
<protein>
    <submittedName>
        <fullName evidence="3">tRNA_int_end_N2 domain-containing protein</fullName>
    </submittedName>
</protein>
<dbReference type="PANTHER" id="PTHR21027:SF1">
    <property type="entry name" value="TRNA-SPLICING ENDONUCLEASE SUBUNIT SEN54"/>
    <property type="match status" value="1"/>
</dbReference>
<dbReference type="GO" id="GO:0000214">
    <property type="term" value="C:tRNA-intron endonuclease complex"/>
    <property type="evidence" value="ECO:0007669"/>
    <property type="project" value="TreeGrafter"/>
</dbReference>
<name>A0A183D5F2_9BILA</name>
<evidence type="ECO:0000313" key="1">
    <source>
        <dbReference type="EMBL" id="VDK41595.1"/>
    </source>
</evidence>
<reference evidence="3" key="1">
    <citation type="submission" date="2016-06" db="UniProtKB">
        <authorList>
            <consortium name="WormBaseParasite"/>
        </authorList>
    </citation>
    <scope>IDENTIFICATION</scope>
</reference>